<dbReference type="GO" id="GO:0008967">
    <property type="term" value="F:phosphoglycolate phosphatase activity"/>
    <property type="evidence" value="ECO:0007669"/>
    <property type="project" value="TreeGrafter"/>
</dbReference>
<dbReference type="AlphaFoldDB" id="A0A0C5CK15"/>
<reference evidence="6" key="3">
    <citation type="submission" date="2016-01" db="EMBL/GenBank/DDBJ databases">
        <authorList>
            <person name="Mitreva M."/>
            <person name="Pepin K.H."/>
            <person name="Mihindukulasuriya K.A."/>
            <person name="Fulton R."/>
            <person name="Fronick C."/>
            <person name="O'Laughlin M."/>
            <person name="Miner T."/>
            <person name="Herter B."/>
            <person name="Rosa B.A."/>
            <person name="Cordes M."/>
            <person name="Tomlinson C."/>
            <person name="Wollam A."/>
            <person name="Palsikar V.B."/>
            <person name="Mardis E.R."/>
            <person name="Wilson R.K."/>
        </authorList>
    </citation>
    <scope>NUCLEOTIDE SEQUENCE [LARGE SCALE GENOMIC DNA]</scope>
    <source>
        <strain evidence="6">GED7749B</strain>
    </source>
</reference>
<dbReference type="InterPro" id="IPR050155">
    <property type="entry name" value="HAD-like_hydrolase_sf"/>
</dbReference>
<dbReference type="InterPro" id="IPR036412">
    <property type="entry name" value="HAD-like_sf"/>
</dbReference>
<dbReference type="PATRIC" id="fig|1398.18.peg.924"/>
<keyword evidence="1 4" id="KW-0378">Hydrolase</keyword>
<dbReference type="Proteomes" id="UP000032024">
    <property type="component" value="Chromosome"/>
</dbReference>
<accession>A0A0C5CK15</accession>
<evidence type="ECO:0000256" key="2">
    <source>
        <dbReference type="ARBA" id="ARBA00022842"/>
    </source>
</evidence>
<protein>
    <submittedName>
        <fullName evidence="3 4">Haloacid dehalogenase</fullName>
    </submittedName>
</protein>
<dbReference type="GO" id="GO:0006281">
    <property type="term" value="P:DNA repair"/>
    <property type="evidence" value="ECO:0007669"/>
    <property type="project" value="TreeGrafter"/>
</dbReference>
<reference evidence="4" key="4">
    <citation type="submission" date="2016-01" db="EMBL/GenBank/DDBJ databases">
        <authorList>
            <person name="Oliw E.H."/>
        </authorList>
    </citation>
    <scope>NUCLEOTIDE SEQUENCE [LARGE SCALE GENOMIC DNA]</scope>
    <source>
        <strain evidence="4">GED7749B</strain>
    </source>
</reference>
<gene>
    <name evidence="4" type="ORF">HMPREF3213_02509</name>
    <name evidence="3" type="ORF">SB48_HM08orf01396</name>
</gene>
<dbReference type="PANTHER" id="PTHR43434:SF1">
    <property type="entry name" value="PHOSPHOGLYCOLATE PHOSPHATASE"/>
    <property type="match status" value="1"/>
</dbReference>
<evidence type="ECO:0000313" key="3">
    <source>
        <dbReference type="EMBL" id="AJO21702.1"/>
    </source>
</evidence>
<evidence type="ECO:0000313" key="4">
    <source>
        <dbReference type="EMBL" id="KWZ79733.1"/>
    </source>
</evidence>
<dbReference type="EMBL" id="LRPN01000109">
    <property type="protein sequence ID" value="KWZ79733.1"/>
    <property type="molecule type" value="Genomic_DNA"/>
</dbReference>
<dbReference type="SFLD" id="SFLDG01129">
    <property type="entry name" value="C1.5:_HAD__Beta-PGM__Phosphata"/>
    <property type="match status" value="1"/>
</dbReference>
<name>A0A0C5CK15_HEYCO</name>
<organism evidence="4 6">
    <name type="scientific">Heyndrickxia coagulans</name>
    <name type="common">Weizmannia coagulans</name>
    <dbReference type="NCBI Taxonomy" id="1398"/>
    <lineage>
        <taxon>Bacteria</taxon>
        <taxon>Bacillati</taxon>
        <taxon>Bacillota</taxon>
        <taxon>Bacilli</taxon>
        <taxon>Bacillales</taxon>
        <taxon>Bacillaceae</taxon>
        <taxon>Heyndrickxia</taxon>
    </lineage>
</organism>
<dbReference type="SFLD" id="SFLDS00003">
    <property type="entry name" value="Haloacid_Dehalogenase"/>
    <property type="match status" value="1"/>
</dbReference>
<sequence>MIQTVLFDVDGVLLSEERYFDASGLTVWELIHSGHYLGLAPEQFKTTLTDEEIRRIRADVFQHDEVLRFLKSRGMNANWDMIYLTFTCQLLHLLSQIKEKEAGRIRGWLASEIGDVTLHEMREVLAHYPVETDYSIFLNWFAKRPETKQDLLKVLDQLAYEIFGLTDTQLGKKGALWSVCEHASQEWYVGDQNIVASTGKPSVQTGKKGFLDEEIPLAEPEKIGALFSFLAEKGLKLGVGTGRPQLETYGPFRALGWLPLFHEEHIVTADDVLKAEEELGGHTPLAKPNPFTYLLALKGKNTPARDCTECSLPLENGQEILIVGDSLADLLAAQKIGAQFAGILTGLSGKEAKAEFEEHGADYIFENVADLKNIFL</sequence>
<reference evidence="5" key="2">
    <citation type="submission" date="2015-01" db="EMBL/GenBank/DDBJ databases">
        <title>Comparative genome analysis of Bacillus coagulans HM-08, Clostridium butyricum HM-68, Bacillus subtilis HM-66 and Bacillus paralicheniformis BL-09.</title>
        <authorList>
            <person name="Zhang H."/>
        </authorList>
    </citation>
    <scope>NUCLEOTIDE SEQUENCE [LARGE SCALE GENOMIC DNA]</scope>
    <source>
        <strain evidence="5">HM-08</strain>
    </source>
</reference>
<dbReference type="GeneID" id="93258750"/>
<proteinExistence type="predicted"/>
<evidence type="ECO:0000313" key="5">
    <source>
        <dbReference type="Proteomes" id="UP000032024"/>
    </source>
</evidence>
<dbReference type="Gene3D" id="3.40.50.1000">
    <property type="entry name" value="HAD superfamily/HAD-like"/>
    <property type="match status" value="1"/>
</dbReference>
<keyword evidence="2" id="KW-0460">Magnesium</keyword>
<evidence type="ECO:0000256" key="1">
    <source>
        <dbReference type="ARBA" id="ARBA00022801"/>
    </source>
</evidence>
<dbReference type="InterPro" id="IPR023214">
    <property type="entry name" value="HAD_sf"/>
</dbReference>
<dbReference type="RefSeq" id="WP_014097321.1">
    <property type="nucleotide sequence ID" value="NZ_CP010525.1"/>
</dbReference>
<keyword evidence="5" id="KW-1185">Reference proteome</keyword>
<dbReference type="EMBL" id="CP010525">
    <property type="protein sequence ID" value="AJO21702.1"/>
    <property type="molecule type" value="Genomic_DNA"/>
</dbReference>
<evidence type="ECO:0000313" key="6">
    <source>
        <dbReference type="Proteomes" id="UP000070376"/>
    </source>
</evidence>
<dbReference type="SUPFAM" id="SSF56784">
    <property type="entry name" value="HAD-like"/>
    <property type="match status" value="1"/>
</dbReference>
<reference evidence="3" key="1">
    <citation type="submission" date="2015-01" db="EMBL/GenBank/DDBJ databases">
        <title>Comparative genome analysis of Bacillus coagulans HM-08, Clostridium butyricum HM-68, Bacillus subtilis HM-66 and Bacillus licheniformis BL-09.</title>
        <authorList>
            <person name="Zhang H."/>
        </authorList>
    </citation>
    <scope>NUCLEOTIDE SEQUENCE [LARGE SCALE GENOMIC DNA]</scope>
    <source>
        <strain evidence="3">HM-08</strain>
    </source>
</reference>
<dbReference type="Pfam" id="PF13242">
    <property type="entry name" value="Hydrolase_like"/>
    <property type="match status" value="1"/>
</dbReference>
<dbReference type="STRING" id="1398.AB434_0287"/>
<dbReference type="Proteomes" id="UP000070376">
    <property type="component" value="Unassembled WGS sequence"/>
</dbReference>
<dbReference type="PANTHER" id="PTHR43434">
    <property type="entry name" value="PHOSPHOGLYCOLATE PHOSPHATASE"/>
    <property type="match status" value="1"/>
</dbReference>